<dbReference type="Proteomes" id="UP000325313">
    <property type="component" value="Unassembled WGS sequence"/>
</dbReference>
<protein>
    <submittedName>
        <fullName evidence="2">Uncharacterized protein</fullName>
    </submittedName>
</protein>
<name>A0A5B0RM96_PUCGR</name>
<dbReference type="EMBL" id="VDEP01000171">
    <property type="protein sequence ID" value="KAA1126549.1"/>
    <property type="molecule type" value="Genomic_DNA"/>
</dbReference>
<evidence type="ECO:0000313" key="2">
    <source>
        <dbReference type="EMBL" id="KAA1126549.1"/>
    </source>
</evidence>
<evidence type="ECO:0000256" key="1">
    <source>
        <dbReference type="SAM" id="MobiDB-lite"/>
    </source>
</evidence>
<gene>
    <name evidence="2" type="ORF">PGTUg99_027055</name>
</gene>
<dbReference type="AlphaFoldDB" id="A0A5B0RM96"/>
<comment type="caution">
    <text evidence="2">The sequence shown here is derived from an EMBL/GenBank/DDBJ whole genome shotgun (WGS) entry which is preliminary data.</text>
</comment>
<accession>A0A5B0RM96</accession>
<feature type="compositionally biased region" description="Low complexity" evidence="1">
    <location>
        <begin position="1"/>
        <end position="17"/>
    </location>
</feature>
<reference evidence="2 3" key="1">
    <citation type="submission" date="2019-05" db="EMBL/GenBank/DDBJ databases">
        <title>Emergence of the Ug99 lineage of the wheat stem rust pathogen through somatic hybridization.</title>
        <authorList>
            <person name="Li F."/>
            <person name="Upadhyaya N.M."/>
            <person name="Sperschneider J."/>
            <person name="Matny O."/>
            <person name="Nguyen-Phuc H."/>
            <person name="Mago R."/>
            <person name="Raley C."/>
            <person name="Miller M.E."/>
            <person name="Silverstein K.A.T."/>
            <person name="Henningsen E."/>
            <person name="Hirsch C.D."/>
            <person name="Visser B."/>
            <person name="Pretorius Z.A."/>
            <person name="Steffenson B.J."/>
            <person name="Schwessinger B."/>
            <person name="Dodds P.N."/>
            <person name="Figueroa M."/>
        </authorList>
    </citation>
    <scope>NUCLEOTIDE SEQUENCE [LARGE SCALE GENOMIC DNA]</scope>
    <source>
        <strain evidence="2 3">Ug99</strain>
    </source>
</reference>
<feature type="region of interest" description="Disordered" evidence="1">
    <location>
        <begin position="1"/>
        <end position="39"/>
    </location>
</feature>
<proteinExistence type="predicted"/>
<sequence length="129" mass="14507">MLAASAQQTATASSGGAETLSRHCPNQGTAWNCKGKHDLTEQPKMEMRIGNRNVGWPHPPKKLFALKLRLRSRLVNLTMMILDDPPVRPGNDPDFQSMDGLRVMWGDRTRNLKIERPVCPGSNSRNRHH</sequence>
<evidence type="ECO:0000313" key="3">
    <source>
        <dbReference type="Proteomes" id="UP000325313"/>
    </source>
</evidence>
<organism evidence="2 3">
    <name type="scientific">Puccinia graminis f. sp. tritici</name>
    <dbReference type="NCBI Taxonomy" id="56615"/>
    <lineage>
        <taxon>Eukaryota</taxon>
        <taxon>Fungi</taxon>
        <taxon>Dikarya</taxon>
        <taxon>Basidiomycota</taxon>
        <taxon>Pucciniomycotina</taxon>
        <taxon>Pucciniomycetes</taxon>
        <taxon>Pucciniales</taxon>
        <taxon>Pucciniaceae</taxon>
        <taxon>Puccinia</taxon>
    </lineage>
</organism>